<gene>
    <name evidence="1" type="ORF">AVEN_235079_1</name>
</gene>
<comment type="caution">
    <text evidence="1">The sequence shown here is derived from an EMBL/GenBank/DDBJ whole genome shotgun (WGS) entry which is preliminary data.</text>
</comment>
<organism evidence="1 2">
    <name type="scientific">Araneus ventricosus</name>
    <name type="common">Orbweaver spider</name>
    <name type="synonym">Epeira ventricosa</name>
    <dbReference type="NCBI Taxonomy" id="182803"/>
    <lineage>
        <taxon>Eukaryota</taxon>
        <taxon>Metazoa</taxon>
        <taxon>Ecdysozoa</taxon>
        <taxon>Arthropoda</taxon>
        <taxon>Chelicerata</taxon>
        <taxon>Arachnida</taxon>
        <taxon>Araneae</taxon>
        <taxon>Araneomorphae</taxon>
        <taxon>Entelegynae</taxon>
        <taxon>Araneoidea</taxon>
        <taxon>Araneidae</taxon>
        <taxon>Araneus</taxon>
    </lineage>
</organism>
<evidence type="ECO:0008006" key="3">
    <source>
        <dbReference type="Google" id="ProtNLM"/>
    </source>
</evidence>
<sequence>MTMVLMVSPRKSARGTHLEIDLTPVKTAKMFNLLTEGKKQEAVIKSVPDINLKIIANSNLILRKICQQFPKTENRIRRDFIGVKADTEENRQKIINFLKEKNLEFVLREAYEDRAMKVVVRDLPIDIEIAEIIQSLEEKRYKIGRVSTLK</sequence>
<reference evidence="1 2" key="1">
    <citation type="journal article" date="2019" name="Sci. Rep.">
        <title>Orb-weaving spider Araneus ventricosus genome elucidates the spidroin gene catalogue.</title>
        <authorList>
            <person name="Kono N."/>
            <person name="Nakamura H."/>
            <person name="Ohtoshi R."/>
            <person name="Moran D.A.P."/>
            <person name="Shinohara A."/>
            <person name="Yoshida Y."/>
            <person name="Fujiwara M."/>
            <person name="Mori M."/>
            <person name="Tomita M."/>
            <person name="Arakawa K."/>
        </authorList>
    </citation>
    <scope>NUCLEOTIDE SEQUENCE [LARGE SCALE GENOMIC DNA]</scope>
</reference>
<dbReference type="OrthoDB" id="6434386at2759"/>
<protein>
    <recommendedName>
        <fullName evidence="3">Pre-C2HC domain-containing protein</fullName>
    </recommendedName>
</protein>
<evidence type="ECO:0000313" key="1">
    <source>
        <dbReference type="EMBL" id="GBM73523.1"/>
    </source>
</evidence>
<accession>A0A4Y2I767</accession>
<dbReference type="AlphaFoldDB" id="A0A4Y2I767"/>
<keyword evidence="2" id="KW-1185">Reference proteome</keyword>
<evidence type="ECO:0000313" key="2">
    <source>
        <dbReference type="Proteomes" id="UP000499080"/>
    </source>
</evidence>
<dbReference type="Proteomes" id="UP000499080">
    <property type="component" value="Unassembled WGS sequence"/>
</dbReference>
<dbReference type="EMBL" id="BGPR01105577">
    <property type="protein sequence ID" value="GBM73523.1"/>
    <property type="molecule type" value="Genomic_DNA"/>
</dbReference>
<proteinExistence type="predicted"/>
<name>A0A4Y2I767_ARAVE</name>